<sequence>MPGGYSTAVGHDHLGFRSPDLEIRDEPPHVILVVAGGQREGDGQIIQGVGCLPQGLAVEMSFIHAKRPAENDRVSIDDARHSRDVPLVVDLSGPAD</sequence>
<dbReference type="RefSeq" id="WP_406696186.1">
    <property type="nucleotide sequence ID" value="NZ_CP155447.1"/>
</dbReference>
<gene>
    <name evidence="1" type="ORF">V5E97_34880</name>
</gene>
<dbReference type="AlphaFoldDB" id="A0AAU7CEV5"/>
<evidence type="ECO:0000313" key="1">
    <source>
        <dbReference type="EMBL" id="XBH03452.1"/>
    </source>
</evidence>
<accession>A0AAU7CEV5</accession>
<reference evidence="1" key="1">
    <citation type="submission" date="2024-05" db="EMBL/GenBank/DDBJ databases">
        <title>Planctomycetes of the genus Singulisphaera possess chitinolytic capabilities.</title>
        <authorList>
            <person name="Ivanova A."/>
        </authorList>
    </citation>
    <scope>NUCLEOTIDE SEQUENCE</scope>
    <source>
        <strain evidence="1">Ch08T</strain>
    </source>
</reference>
<protein>
    <submittedName>
        <fullName evidence="1">Uncharacterized protein</fullName>
    </submittedName>
</protein>
<dbReference type="EMBL" id="CP155447">
    <property type="protein sequence ID" value="XBH03452.1"/>
    <property type="molecule type" value="Genomic_DNA"/>
</dbReference>
<name>A0AAU7CEV5_9BACT</name>
<organism evidence="1">
    <name type="scientific">Singulisphaera sp. Ch08</name>
    <dbReference type="NCBI Taxonomy" id="3120278"/>
    <lineage>
        <taxon>Bacteria</taxon>
        <taxon>Pseudomonadati</taxon>
        <taxon>Planctomycetota</taxon>
        <taxon>Planctomycetia</taxon>
        <taxon>Isosphaerales</taxon>
        <taxon>Isosphaeraceae</taxon>
        <taxon>Singulisphaera</taxon>
    </lineage>
</organism>
<proteinExistence type="predicted"/>